<protein>
    <recommendedName>
        <fullName evidence="2">histidine kinase</fullName>
        <ecNumber evidence="2">2.7.13.3</ecNumber>
    </recommendedName>
</protein>
<dbReference type="Gene3D" id="3.40.50.2300">
    <property type="match status" value="2"/>
</dbReference>
<feature type="modified residue" description="4-aspartylphosphate" evidence="4">
    <location>
        <position position="190"/>
    </location>
</feature>
<evidence type="ECO:0000256" key="1">
    <source>
        <dbReference type="ARBA" id="ARBA00000085"/>
    </source>
</evidence>
<accession>A0A8J7QGR8</accession>
<dbReference type="RefSeq" id="WP_207862005.1">
    <property type="nucleotide sequence ID" value="NZ_JAFREP010000030.1"/>
</dbReference>
<evidence type="ECO:0000259" key="5">
    <source>
        <dbReference type="PROSITE" id="PS50109"/>
    </source>
</evidence>
<dbReference type="PANTHER" id="PTHR43547:SF2">
    <property type="entry name" value="HYBRID SIGNAL TRANSDUCTION HISTIDINE KINASE C"/>
    <property type="match status" value="1"/>
</dbReference>
<feature type="domain" description="Histidine kinase" evidence="5">
    <location>
        <begin position="401"/>
        <end position="552"/>
    </location>
</feature>
<feature type="modified residue" description="4-aspartylphosphate" evidence="4">
    <location>
        <position position="52"/>
    </location>
</feature>
<name>A0A8J7QGR8_9BACT</name>
<organism evidence="7 8">
    <name type="scientific">Acanthopleuribacter pedis</name>
    <dbReference type="NCBI Taxonomy" id="442870"/>
    <lineage>
        <taxon>Bacteria</taxon>
        <taxon>Pseudomonadati</taxon>
        <taxon>Acidobacteriota</taxon>
        <taxon>Holophagae</taxon>
        <taxon>Acanthopleuribacterales</taxon>
        <taxon>Acanthopleuribacteraceae</taxon>
        <taxon>Acanthopleuribacter</taxon>
    </lineage>
</organism>
<dbReference type="GO" id="GO:0000155">
    <property type="term" value="F:phosphorelay sensor kinase activity"/>
    <property type="evidence" value="ECO:0007669"/>
    <property type="project" value="TreeGrafter"/>
</dbReference>
<dbReference type="Pfam" id="PF02518">
    <property type="entry name" value="HATPase_c"/>
    <property type="match status" value="1"/>
</dbReference>
<evidence type="ECO:0000259" key="6">
    <source>
        <dbReference type="PROSITE" id="PS50110"/>
    </source>
</evidence>
<dbReference type="InterPro" id="IPR011006">
    <property type="entry name" value="CheY-like_superfamily"/>
</dbReference>
<dbReference type="EC" id="2.7.13.3" evidence="2"/>
<dbReference type="CDD" id="cd17574">
    <property type="entry name" value="REC_OmpR"/>
    <property type="match status" value="1"/>
</dbReference>
<dbReference type="SUPFAM" id="SSF52172">
    <property type="entry name" value="CheY-like"/>
    <property type="match status" value="2"/>
</dbReference>
<dbReference type="InterPro" id="IPR004358">
    <property type="entry name" value="Sig_transdc_His_kin-like_C"/>
</dbReference>
<gene>
    <name evidence="7" type="ORF">J3U88_26400</name>
</gene>
<dbReference type="InterPro" id="IPR036890">
    <property type="entry name" value="HATPase_C_sf"/>
</dbReference>
<dbReference type="AlphaFoldDB" id="A0A8J7QGR8"/>
<dbReference type="PANTHER" id="PTHR43547">
    <property type="entry name" value="TWO-COMPONENT HISTIDINE KINASE"/>
    <property type="match status" value="1"/>
</dbReference>
<evidence type="ECO:0000313" key="8">
    <source>
        <dbReference type="Proteomes" id="UP000664417"/>
    </source>
</evidence>
<evidence type="ECO:0000256" key="2">
    <source>
        <dbReference type="ARBA" id="ARBA00012438"/>
    </source>
</evidence>
<comment type="caution">
    <text evidence="7">The sequence shown here is derived from an EMBL/GenBank/DDBJ whole genome shotgun (WGS) entry which is preliminary data.</text>
</comment>
<dbReference type="Gene3D" id="3.30.565.10">
    <property type="entry name" value="Histidine kinase-like ATPase, C-terminal domain"/>
    <property type="match status" value="1"/>
</dbReference>
<dbReference type="EMBL" id="JAFREP010000030">
    <property type="protein sequence ID" value="MBO1322035.1"/>
    <property type="molecule type" value="Genomic_DNA"/>
</dbReference>
<evidence type="ECO:0000256" key="3">
    <source>
        <dbReference type="ARBA" id="ARBA00022553"/>
    </source>
</evidence>
<comment type="catalytic activity">
    <reaction evidence="1">
        <text>ATP + protein L-histidine = ADP + protein N-phospho-L-histidine.</text>
        <dbReference type="EC" id="2.7.13.3"/>
    </reaction>
</comment>
<dbReference type="Pfam" id="PF00072">
    <property type="entry name" value="Response_reg"/>
    <property type="match status" value="2"/>
</dbReference>
<feature type="domain" description="Response regulatory" evidence="6">
    <location>
        <begin position="139"/>
        <end position="257"/>
    </location>
</feature>
<evidence type="ECO:0000256" key="4">
    <source>
        <dbReference type="PROSITE-ProRule" id="PRU00169"/>
    </source>
</evidence>
<evidence type="ECO:0000313" key="7">
    <source>
        <dbReference type="EMBL" id="MBO1322035.1"/>
    </source>
</evidence>
<feature type="domain" description="Response regulatory" evidence="6">
    <location>
        <begin position="3"/>
        <end position="129"/>
    </location>
</feature>
<dbReference type="SUPFAM" id="SSF55874">
    <property type="entry name" value="ATPase domain of HSP90 chaperone/DNA topoisomerase II/histidine kinase"/>
    <property type="match status" value="1"/>
</dbReference>
<dbReference type="PRINTS" id="PR00344">
    <property type="entry name" value="BCTRLSENSOR"/>
</dbReference>
<reference evidence="7" key="1">
    <citation type="submission" date="2021-03" db="EMBL/GenBank/DDBJ databases">
        <authorList>
            <person name="Wang G."/>
        </authorList>
    </citation>
    <scope>NUCLEOTIDE SEQUENCE</scope>
    <source>
        <strain evidence="7">KCTC 12899</strain>
    </source>
</reference>
<proteinExistence type="predicted"/>
<dbReference type="Proteomes" id="UP000664417">
    <property type="component" value="Unassembled WGS sequence"/>
</dbReference>
<dbReference type="SMART" id="SM00448">
    <property type="entry name" value="REC"/>
    <property type="match status" value="2"/>
</dbReference>
<keyword evidence="3 4" id="KW-0597">Phosphoprotein</keyword>
<sequence length="555" mass="61565">MKNVLIVDDSRVCRRMYAKELGRAGYQTFEAKDGLEALHLVKEQEIDLVVLDVEMPNMNGYETCEHLRSEEFSAHFGKADKLHDVLPVVFVTSHKSLEGRVKSFNKGATDFITKGFKPGTLADTINRILKPISPLMGLTALVVDDSKFIRNMLSSCLKEQGLNVLEAVDGNDAFDLLCERSEGVDMVITDLEMPGMNGDILCRKIRRELGMRGIPVIILTARDEQKGLLGLFQAGATDYLIKPFARDELIARLKVSVEVKREARREVVQAEKNQTSEQKKLVEAHAKAADQAEVATAILHNVANLLNSVSVSCNQVRAQINDSRIKQLLLANHLIEENLTDLPRYLSEDPRGRMLPDYLLQLGERLEGERVAVAQEIEAISAKIEIMKSAVFSQQSYAKGKELLERFSLAELVEEVLLIQNALIEKAGVVVGTEFNVHQPVVLPKSKVTHILINLIKNAVEAMADSEPRLLTIQLFRVDGDVTLTITDTGVGLSPENLKKMFTHGFTTKETGHGFGLAYCKRAMDEMGGQLTVHSDGPGLGTSFAMTFSRVENER</sequence>
<dbReference type="InterPro" id="IPR003594">
    <property type="entry name" value="HATPase_dom"/>
</dbReference>
<dbReference type="PROSITE" id="PS50109">
    <property type="entry name" value="HIS_KIN"/>
    <property type="match status" value="1"/>
</dbReference>
<dbReference type="InterPro" id="IPR005467">
    <property type="entry name" value="His_kinase_dom"/>
</dbReference>
<dbReference type="PROSITE" id="PS50110">
    <property type="entry name" value="RESPONSE_REGULATORY"/>
    <property type="match status" value="2"/>
</dbReference>
<dbReference type="SMART" id="SM00387">
    <property type="entry name" value="HATPase_c"/>
    <property type="match status" value="1"/>
</dbReference>
<dbReference type="InterPro" id="IPR001789">
    <property type="entry name" value="Sig_transdc_resp-reg_receiver"/>
</dbReference>
<keyword evidence="8" id="KW-1185">Reference proteome</keyword>